<organism evidence="2 3">
    <name type="scientific">Lachancea fermentati</name>
    <name type="common">Zygosaccharomyces fermentati</name>
    <dbReference type="NCBI Taxonomy" id="4955"/>
    <lineage>
        <taxon>Eukaryota</taxon>
        <taxon>Fungi</taxon>
        <taxon>Dikarya</taxon>
        <taxon>Ascomycota</taxon>
        <taxon>Saccharomycotina</taxon>
        <taxon>Saccharomycetes</taxon>
        <taxon>Saccharomycetales</taxon>
        <taxon>Saccharomycetaceae</taxon>
        <taxon>Lachancea</taxon>
    </lineage>
</organism>
<gene>
    <name evidence="2" type="ORF">LAFE_0G14884G</name>
</gene>
<keyword evidence="1" id="KW-0812">Transmembrane</keyword>
<proteinExistence type="predicted"/>
<evidence type="ECO:0000256" key="1">
    <source>
        <dbReference type="SAM" id="Phobius"/>
    </source>
</evidence>
<dbReference type="STRING" id="4955.A0A1G4MII6"/>
<name>A0A1G4MII6_LACFM</name>
<protein>
    <submittedName>
        <fullName evidence="2">LAFE_0G14884g1_1</fullName>
    </submittedName>
</protein>
<sequence length="68" mass="7949">MNRKQTGLGVLAATYILVLISIYSLWKVRQNQYGLYYWCAILLSPVMFWLWSVISWCGAQVFSNAKRE</sequence>
<feature type="transmembrane region" description="Helical" evidence="1">
    <location>
        <begin position="6"/>
        <end position="26"/>
    </location>
</feature>
<evidence type="ECO:0000313" key="3">
    <source>
        <dbReference type="Proteomes" id="UP000190831"/>
    </source>
</evidence>
<evidence type="ECO:0000313" key="2">
    <source>
        <dbReference type="EMBL" id="SCW03638.1"/>
    </source>
</evidence>
<accession>A0A1G4MII6</accession>
<reference evidence="2 3" key="1">
    <citation type="submission" date="2016-03" db="EMBL/GenBank/DDBJ databases">
        <authorList>
            <person name="Devillers H."/>
        </authorList>
    </citation>
    <scope>NUCLEOTIDE SEQUENCE [LARGE SCALE GENOMIC DNA]</scope>
    <source>
        <strain evidence="2">CBS 6772</strain>
    </source>
</reference>
<keyword evidence="1" id="KW-1133">Transmembrane helix</keyword>
<dbReference type="OrthoDB" id="4035846at2759"/>
<dbReference type="Proteomes" id="UP000190831">
    <property type="component" value="Chromosome G"/>
</dbReference>
<keyword evidence="1" id="KW-0472">Membrane</keyword>
<keyword evidence="3" id="KW-1185">Reference proteome</keyword>
<dbReference type="AlphaFoldDB" id="A0A1G4MII6"/>
<dbReference type="OMA" id="WALIAWC"/>
<dbReference type="EMBL" id="LT598486">
    <property type="protein sequence ID" value="SCW03638.1"/>
    <property type="molecule type" value="Genomic_DNA"/>
</dbReference>
<feature type="transmembrane region" description="Helical" evidence="1">
    <location>
        <begin position="35"/>
        <end position="54"/>
    </location>
</feature>